<organism evidence="2 3">
    <name type="scientific">Blattamonas nauphoetae</name>
    <dbReference type="NCBI Taxonomy" id="2049346"/>
    <lineage>
        <taxon>Eukaryota</taxon>
        <taxon>Metamonada</taxon>
        <taxon>Preaxostyla</taxon>
        <taxon>Oxymonadida</taxon>
        <taxon>Blattamonas</taxon>
    </lineage>
</organism>
<name>A0ABQ9XQ65_9EUKA</name>
<protein>
    <submittedName>
        <fullName evidence="2">Uncharacterized protein</fullName>
    </submittedName>
</protein>
<evidence type="ECO:0000256" key="1">
    <source>
        <dbReference type="SAM" id="SignalP"/>
    </source>
</evidence>
<dbReference type="Proteomes" id="UP001281761">
    <property type="component" value="Unassembled WGS sequence"/>
</dbReference>
<dbReference type="EMBL" id="JARBJD010000088">
    <property type="protein sequence ID" value="KAK2953654.1"/>
    <property type="molecule type" value="Genomic_DNA"/>
</dbReference>
<comment type="caution">
    <text evidence="2">The sequence shown here is derived from an EMBL/GenBank/DDBJ whole genome shotgun (WGS) entry which is preliminary data.</text>
</comment>
<reference evidence="2 3" key="1">
    <citation type="journal article" date="2022" name="bioRxiv">
        <title>Genomics of Preaxostyla Flagellates Illuminates Evolutionary Transitions and the Path Towards Mitochondrial Loss.</title>
        <authorList>
            <person name="Novak L.V.F."/>
            <person name="Treitli S.C."/>
            <person name="Pyrih J."/>
            <person name="Halakuc P."/>
            <person name="Pipaliya S.V."/>
            <person name="Vacek V."/>
            <person name="Brzon O."/>
            <person name="Soukal P."/>
            <person name="Eme L."/>
            <person name="Dacks J.B."/>
            <person name="Karnkowska A."/>
            <person name="Elias M."/>
            <person name="Hampl V."/>
        </authorList>
    </citation>
    <scope>NUCLEOTIDE SEQUENCE [LARGE SCALE GENOMIC DNA]</scope>
    <source>
        <strain evidence="2">NAU3</strain>
        <tissue evidence="2">Gut</tissue>
    </source>
</reference>
<keyword evidence="1" id="KW-0732">Signal</keyword>
<gene>
    <name evidence="2" type="ORF">BLNAU_11375</name>
</gene>
<keyword evidence="3" id="KW-1185">Reference proteome</keyword>
<feature type="signal peptide" evidence="1">
    <location>
        <begin position="1"/>
        <end position="18"/>
    </location>
</feature>
<feature type="chain" id="PRO_5046026082" evidence="1">
    <location>
        <begin position="19"/>
        <end position="227"/>
    </location>
</feature>
<evidence type="ECO:0000313" key="3">
    <source>
        <dbReference type="Proteomes" id="UP001281761"/>
    </source>
</evidence>
<proteinExistence type="predicted"/>
<evidence type="ECO:0000313" key="2">
    <source>
        <dbReference type="EMBL" id="KAK2953654.1"/>
    </source>
</evidence>
<sequence length="227" mass="24741">MNLIRFFAATLSLAIASGRTETESRSLNLILDEHFQQSNQQNRNGDDMIYLPNGIFSSCGYPVVSRTLTLEGMKTELHISVERNILETETPNGIDSSSADEDSLLSIFGIRNSTVSLTSLCLHSEGTSSLIASVSSSFVTVSESDIRSNGMNCPFVMLGGKVDGQSCDIGSSLDIWNCRHISSSPLSLVPLAEITRKSDLTVNAEKGWTEFSEREFESELKISASEL</sequence>
<accession>A0ABQ9XQ65</accession>